<dbReference type="Proteomes" id="UP000289664">
    <property type="component" value="Chromosome"/>
</dbReference>
<dbReference type="KEGG" id="csci:HDCHBGLK_00277"/>
<gene>
    <name evidence="1" type="ORF">HDCHBGLK_00277</name>
</gene>
<organism evidence="1 2">
    <name type="scientific">Clostridium scindens (strain ATCC 35704 / DSM 5676 / VPI 13733 / 19)</name>
    <dbReference type="NCBI Taxonomy" id="411468"/>
    <lineage>
        <taxon>Bacteria</taxon>
        <taxon>Bacillati</taxon>
        <taxon>Bacillota</taxon>
        <taxon>Clostridia</taxon>
        <taxon>Lachnospirales</taxon>
        <taxon>Lachnospiraceae</taxon>
    </lineage>
</organism>
<name>B0N9Z7_CLOS5</name>
<dbReference type="STRING" id="411468.CLOSCI_00263"/>
<accession>B0N9Z7</accession>
<dbReference type="RefSeq" id="WP_004605819.1">
    <property type="nucleotide sequence ID" value="NZ_CP036170.1"/>
</dbReference>
<dbReference type="GeneID" id="62694519"/>
<dbReference type="HOGENOM" id="CLU_2286641_0_0_9"/>
<sequence>MRRSHEGLSGITKDNYAGIPEELKEFNYYYNDMETGHVIMAIPECLLSEAEDNGDLDMYECPFPCRYVLEKGYRMHKGHVICDGEYDMSLGLMIGEEWFEV</sequence>
<dbReference type="EMBL" id="CP036170">
    <property type="protein sequence ID" value="QBF72932.1"/>
    <property type="molecule type" value="Genomic_DNA"/>
</dbReference>
<evidence type="ECO:0000313" key="1">
    <source>
        <dbReference type="EMBL" id="QBF72932.1"/>
    </source>
</evidence>
<dbReference type="OrthoDB" id="2666701at2"/>
<evidence type="ECO:0000313" key="2">
    <source>
        <dbReference type="Proteomes" id="UP000289664"/>
    </source>
</evidence>
<keyword evidence="2" id="KW-1185">Reference proteome</keyword>
<protein>
    <submittedName>
        <fullName evidence="1">Uncharacterized protein</fullName>
    </submittedName>
</protein>
<reference evidence="1 2" key="1">
    <citation type="journal article" date="2019" name="Appl. Environ. Microbiol.">
        <title>Clostridium scindens ATCC 35704: integration of nutritional requirements, the complete genome sequence, and global transcriptional responses to bile acids.</title>
        <authorList>
            <person name="Devendran S."/>
            <person name="Shrestha R."/>
            <person name="Alves J.M.P."/>
            <person name="Wolf P.G."/>
            <person name="Ly L."/>
            <person name="Hernandez A.G."/>
            <person name="Mendez-Garcia C."/>
            <person name="Inboden A."/>
            <person name="Wiley J."/>
            <person name="Paul O."/>
            <person name="Allen A."/>
            <person name="Springer E."/>
            <person name="Wright C.L."/>
            <person name="Fields C.J."/>
            <person name="Daniel S.L."/>
            <person name="Ridlon J.M."/>
        </authorList>
    </citation>
    <scope>NUCLEOTIDE SEQUENCE [LARGE SCALE GENOMIC DNA]</scope>
    <source>
        <strain evidence="1 2">ATCC 35704</strain>
    </source>
</reference>
<proteinExistence type="predicted"/>
<dbReference type="AlphaFoldDB" id="B0N9Z7"/>